<gene>
    <name evidence="1" type="ORF">CA2015_0518</name>
</gene>
<accession>A0A0H4P6F3</accession>
<dbReference type="KEGG" id="camu:CA2015_0518"/>
<evidence type="ECO:0008006" key="3">
    <source>
        <dbReference type="Google" id="ProtNLM"/>
    </source>
</evidence>
<keyword evidence="2" id="KW-1185">Reference proteome</keyword>
<dbReference type="Proteomes" id="UP000036520">
    <property type="component" value="Chromosome"/>
</dbReference>
<dbReference type="OrthoDB" id="8446601at2"/>
<name>A0A0H4P6F3_9BACT</name>
<protein>
    <recommendedName>
        <fullName evidence="3">HNH endonuclease 5 domain-containing protein</fullName>
    </recommendedName>
</protein>
<dbReference type="EMBL" id="CP012040">
    <property type="protein sequence ID" value="AKP49986.1"/>
    <property type="molecule type" value="Genomic_DNA"/>
</dbReference>
<dbReference type="RefSeq" id="WP_048640472.1">
    <property type="nucleotide sequence ID" value="NZ_CAXBGM010000019.1"/>
</dbReference>
<dbReference type="AlphaFoldDB" id="A0A0H4P6F3"/>
<reference evidence="1 2" key="1">
    <citation type="submission" date="2015-07" db="EMBL/GenBank/DDBJ databases">
        <authorList>
            <person name="Kim K.M."/>
        </authorList>
    </citation>
    <scope>NUCLEOTIDE SEQUENCE [LARGE SCALE GENOMIC DNA]</scope>
    <source>
        <strain evidence="1 2">KCTC 12363</strain>
    </source>
</reference>
<evidence type="ECO:0000313" key="2">
    <source>
        <dbReference type="Proteomes" id="UP000036520"/>
    </source>
</evidence>
<proteinExistence type="predicted"/>
<sequence length="253" mass="28998">MNFGTCKLCHNETRLSIEHVPPRSCGNKVRYNNASILDFMTSEDPLSYPFKGKVFQGGIGYNSYCNNCNTFLGNEYVRYYKEWFNVGLDLIQDSNNKGFDFTALRQNPLRLLKQVLGMFVAINPISSLVNNPELINFLNNPESKKCPKEIRVFCYLNNGPRLRYLELNQKGNFKSGKIVLGSEITFPPFGYVLVLNNDDFSNDLLTEITGFSHFGANNDYHLSLKMNKLDTCLPIILDYRSRDEIEKKIAKIN</sequence>
<evidence type="ECO:0000313" key="1">
    <source>
        <dbReference type="EMBL" id="AKP49986.1"/>
    </source>
</evidence>
<organism evidence="1 2">
    <name type="scientific">Cyclobacterium amurskyense</name>
    <dbReference type="NCBI Taxonomy" id="320787"/>
    <lineage>
        <taxon>Bacteria</taxon>
        <taxon>Pseudomonadati</taxon>
        <taxon>Bacteroidota</taxon>
        <taxon>Cytophagia</taxon>
        <taxon>Cytophagales</taxon>
        <taxon>Cyclobacteriaceae</taxon>
        <taxon>Cyclobacterium</taxon>
    </lineage>
</organism>